<dbReference type="SMART" id="SM01270">
    <property type="entry name" value="Longin"/>
    <property type="match status" value="1"/>
</dbReference>
<evidence type="ECO:0000256" key="4">
    <source>
        <dbReference type="ARBA" id="ARBA00023136"/>
    </source>
</evidence>
<dbReference type="Pfam" id="PF13178">
    <property type="entry name" value="DUF4005"/>
    <property type="match status" value="1"/>
</dbReference>
<dbReference type="AlphaFoldDB" id="A0A6A6MDG9"/>
<keyword evidence="4 9" id="KW-0472">Membrane</keyword>
<dbReference type="Gene3D" id="1.20.5.190">
    <property type="match status" value="1"/>
</dbReference>
<dbReference type="Proteomes" id="UP000467840">
    <property type="component" value="Chromosome 14"/>
</dbReference>
<keyword evidence="12" id="KW-1185">Reference proteome</keyword>
<comment type="similarity">
    <text evidence="2">Belongs to the synaptobrevin family.</text>
</comment>
<keyword evidence="3" id="KW-0112">Calmodulin-binding</keyword>
<evidence type="ECO:0000313" key="12">
    <source>
        <dbReference type="Proteomes" id="UP000467840"/>
    </source>
</evidence>
<reference evidence="11 12" key="1">
    <citation type="journal article" date="2020" name="Mol. Plant">
        <title>The Chromosome-Based Rubber Tree Genome Provides New Insights into Spurge Genome Evolution and Rubber Biosynthesis.</title>
        <authorList>
            <person name="Liu J."/>
            <person name="Shi C."/>
            <person name="Shi C.C."/>
            <person name="Li W."/>
            <person name="Zhang Q.J."/>
            <person name="Zhang Y."/>
            <person name="Li K."/>
            <person name="Lu H.F."/>
            <person name="Shi C."/>
            <person name="Zhu S.T."/>
            <person name="Xiao Z.Y."/>
            <person name="Nan H."/>
            <person name="Yue Y."/>
            <person name="Zhu X.G."/>
            <person name="Wu Y."/>
            <person name="Hong X.N."/>
            <person name="Fan G.Y."/>
            <person name="Tong Y."/>
            <person name="Zhang D."/>
            <person name="Mao C.L."/>
            <person name="Liu Y.L."/>
            <person name="Hao S.J."/>
            <person name="Liu W.Q."/>
            <person name="Lv M.Q."/>
            <person name="Zhang H.B."/>
            <person name="Liu Y."/>
            <person name="Hu-Tang G.R."/>
            <person name="Wang J.P."/>
            <person name="Wang J.H."/>
            <person name="Sun Y.H."/>
            <person name="Ni S.B."/>
            <person name="Chen W.B."/>
            <person name="Zhang X.C."/>
            <person name="Jiao Y.N."/>
            <person name="Eichler E.E."/>
            <person name="Li G.H."/>
            <person name="Liu X."/>
            <person name="Gao L.Z."/>
        </authorList>
    </citation>
    <scope>NUCLEOTIDE SEQUENCE [LARGE SCALE GENOMIC DNA]</scope>
    <source>
        <strain evidence="12">cv. GT1</strain>
        <tissue evidence="11">Leaf</tissue>
    </source>
</reference>
<evidence type="ECO:0000256" key="7">
    <source>
        <dbReference type="SAM" id="Coils"/>
    </source>
</evidence>
<evidence type="ECO:0000256" key="3">
    <source>
        <dbReference type="ARBA" id="ARBA00022860"/>
    </source>
</evidence>
<dbReference type="CDD" id="cd23767">
    <property type="entry name" value="IQCD"/>
    <property type="match status" value="1"/>
</dbReference>
<comment type="similarity">
    <text evidence="5">Belongs to the IQD family.</text>
</comment>
<evidence type="ECO:0000313" key="11">
    <source>
        <dbReference type="EMBL" id="KAF2311762.1"/>
    </source>
</evidence>
<feature type="region of interest" description="Disordered" evidence="8">
    <location>
        <begin position="376"/>
        <end position="434"/>
    </location>
</feature>
<dbReference type="InterPro" id="IPR011012">
    <property type="entry name" value="Longin-like_dom_sf"/>
</dbReference>
<evidence type="ECO:0000256" key="5">
    <source>
        <dbReference type="ARBA" id="ARBA00024341"/>
    </source>
</evidence>
<accession>A0A6A6MDG9</accession>
<dbReference type="Gene3D" id="3.30.450.50">
    <property type="entry name" value="Longin domain"/>
    <property type="match status" value="1"/>
</dbReference>
<feature type="coiled-coil region" evidence="7">
    <location>
        <begin position="166"/>
        <end position="193"/>
    </location>
</feature>
<dbReference type="SUPFAM" id="SSF64356">
    <property type="entry name" value="SNARE-like"/>
    <property type="match status" value="1"/>
</dbReference>
<dbReference type="InterPro" id="IPR025064">
    <property type="entry name" value="DUF4005"/>
</dbReference>
<gene>
    <name evidence="11" type="ORF">GH714_026564</name>
</gene>
<evidence type="ECO:0000256" key="6">
    <source>
        <dbReference type="ARBA" id="ARBA00024378"/>
    </source>
</evidence>
<dbReference type="CDD" id="cd14824">
    <property type="entry name" value="Longin"/>
    <property type="match status" value="1"/>
</dbReference>
<proteinExistence type="inferred from homology"/>
<dbReference type="InterPro" id="IPR000048">
    <property type="entry name" value="IQ_motif_EF-hand-BS"/>
</dbReference>
<dbReference type="PANTHER" id="PTHR32295">
    <property type="entry name" value="IQ-DOMAIN 5-RELATED"/>
    <property type="match status" value="1"/>
</dbReference>
<dbReference type="PANTHER" id="PTHR32295:SF33">
    <property type="entry name" value="PROTEIN IQ-DOMAIN 21"/>
    <property type="match status" value="1"/>
</dbReference>
<protein>
    <recommendedName>
        <fullName evidence="10">Longin domain-containing protein</fullName>
    </recommendedName>
</protein>
<organism evidence="11 12">
    <name type="scientific">Hevea brasiliensis</name>
    <name type="common">Para rubber tree</name>
    <name type="synonym">Siphonia brasiliensis</name>
    <dbReference type="NCBI Taxonomy" id="3981"/>
    <lineage>
        <taxon>Eukaryota</taxon>
        <taxon>Viridiplantae</taxon>
        <taxon>Streptophyta</taxon>
        <taxon>Embryophyta</taxon>
        <taxon>Tracheophyta</taxon>
        <taxon>Spermatophyta</taxon>
        <taxon>Magnoliopsida</taxon>
        <taxon>eudicotyledons</taxon>
        <taxon>Gunneridae</taxon>
        <taxon>Pentapetalae</taxon>
        <taxon>rosids</taxon>
        <taxon>fabids</taxon>
        <taxon>Malpighiales</taxon>
        <taxon>Euphorbiaceae</taxon>
        <taxon>Crotonoideae</taxon>
        <taxon>Micrandreae</taxon>
        <taxon>Hevea</taxon>
    </lineage>
</organism>
<keyword evidence="9" id="KW-0812">Transmembrane</keyword>
<comment type="caution">
    <text evidence="11">The sequence shown here is derived from an EMBL/GenBank/DDBJ whole genome shotgun (WGS) entry which is preliminary data.</text>
</comment>
<feature type="domain" description="Longin" evidence="10">
    <location>
        <begin position="465"/>
        <end position="573"/>
    </location>
</feature>
<keyword evidence="7" id="KW-0175">Coiled coil</keyword>
<evidence type="ECO:0000256" key="1">
    <source>
        <dbReference type="ARBA" id="ARBA00004370"/>
    </source>
</evidence>
<evidence type="ECO:0000259" key="10">
    <source>
        <dbReference type="PROSITE" id="PS50859"/>
    </source>
</evidence>
<name>A0A6A6MDG9_HEVBR</name>
<dbReference type="GO" id="GO:0016020">
    <property type="term" value="C:membrane"/>
    <property type="evidence" value="ECO:0007669"/>
    <property type="project" value="UniProtKB-SubCell"/>
</dbReference>
<comment type="subcellular location">
    <subcellularLocation>
        <location evidence="1">Membrane</location>
    </subcellularLocation>
</comment>
<evidence type="ECO:0000256" key="8">
    <source>
        <dbReference type="SAM" id="MobiDB-lite"/>
    </source>
</evidence>
<dbReference type="Pfam" id="PF00612">
    <property type="entry name" value="IQ"/>
    <property type="match status" value="1"/>
</dbReference>
<dbReference type="PROSITE" id="PS50859">
    <property type="entry name" value="LONGIN"/>
    <property type="match status" value="1"/>
</dbReference>
<keyword evidence="9" id="KW-1133">Transmembrane helix</keyword>
<evidence type="ECO:0000256" key="9">
    <source>
        <dbReference type="SAM" id="Phobius"/>
    </source>
</evidence>
<sequence>MGKKGSGGWFSSVKKVFKSSSNYKELPERKKENVEKWQHVAPEAVSLEHFPAESSPDVTIEESTASSPVTEDRNHAIAVAMATAAAAEAAVAAAQAAAKVVRLAGYGRHSKEERAATLIQSYYRGYLARRALRALKGLVRLQALVRGHNVRKQAQMTMRCMQALVRVQARVRARRLQLAHEKLEKKVEEEEEFEGRRRSVDGVNYPNSPLKSYGIEGWHNRRQSSERIKENASRKHDAIMKKERALAFAYAYQQQQQHQLMQSDPIGIEKGLYANEREKVQWGWNWLERWMSSQPYHARHLGPNEASYMALTTTSTTTDDMSEKTVEMDLVTPPGMGDINNGLLDTSPYPAKHQRQSSLNTHVPSYMAPTQSAKAKLRSQGTGRQRGPNVPQWNSSTRKGSIVGSGFDSSSSGGGTGVYLAPRSPSPKNNGMRHQARRIAGYSPDSNSIGGLEMISNPDLIFYACIARGTTILTEYLSSKEPGIEAIAKQCIEKTPPHHSTFSHTIRNKTYTFSIHDPFAYFVIFDEELQKSESLWFLDRVKIAFEELISSHPIKDFDNLAFLGFQDQFYPIFRDILLLDVDLVDSSLEVPKDIRNPSLDSKMGKTVMRPLLWKPTKMMMKKKKRPLGCAGVGVASDGGVEANGFKAMDSTVNHMCDNGNVIVNREFSVSMTHKSGGYHLGDNKHKAKQIWKKHVLVILALDLVICAVLFGIWVLICRGFKCIDG</sequence>
<feature type="transmembrane region" description="Helical" evidence="9">
    <location>
        <begin position="695"/>
        <end position="716"/>
    </location>
</feature>
<feature type="compositionally biased region" description="Low complexity" evidence="8">
    <location>
        <begin position="400"/>
        <end position="411"/>
    </location>
</feature>
<dbReference type="InterPro" id="IPR010908">
    <property type="entry name" value="Longin_dom"/>
</dbReference>
<evidence type="ECO:0000256" key="2">
    <source>
        <dbReference type="ARBA" id="ARBA00008025"/>
    </source>
</evidence>
<dbReference type="EMBL" id="JAAGAX010000006">
    <property type="protein sequence ID" value="KAF2311762.1"/>
    <property type="molecule type" value="Genomic_DNA"/>
</dbReference>
<dbReference type="GO" id="GO:0005516">
    <property type="term" value="F:calmodulin binding"/>
    <property type="evidence" value="ECO:0007669"/>
    <property type="project" value="UniProtKB-KW"/>
</dbReference>
<comment type="subunit">
    <text evidence="6">Binds to multiple calmodulin (CaM) in the presence of Ca(2+) and CaM-like proteins.</text>
</comment>
<dbReference type="PROSITE" id="PS50096">
    <property type="entry name" value="IQ"/>
    <property type="match status" value="2"/>
</dbReference>
<dbReference type="SMART" id="SM00015">
    <property type="entry name" value="IQ"/>
    <property type="match status" value="2"/>
</dbReference>